<sequence>MTSSDERSRKPRRRLFWLAAFILVLFALYSGGWFYLAGRLKTEADQAVAKLGTKGIAAGCANLAVSGYPLSFAVSCDSLAYQDDTKNIAASTGSFNAVAGITQPLSPVADVRGPLRTSAPGMPPLWIDWDKLNATVKLSWPLPRRVSLQAEGLSGQTDPADDSDPAELFYAASAAGQLAPKDQDVVYTGSFSDLEIDADAIGGRVLPALDGGGEATLRNGVALIAAPPKSLRGQSVDIAKLDLSSGTARVTVSGPVSVDADGLIDANLTIKLKDPKAVAAILAGAIPEHKNEIEQGFAGLAMLGNEPSMPLKVVKGKASLGFIPLGKIKPVD</sequence>
<accession>A0A117N2P8</accession>
<reference evidence="2 3" key="1">
    <citation type="submission" date="2015-12" db="EMBL/GenBank/DDBJ databases">
        <title>Draft genome sequence of Mesorhizobium sp. UFLA 01-765, a multitolerant efficient symbiont and plant-growth promoting strain isolated from Zn-mining soil using Leucaena leucocephala as a trap plant.</title>
        <authorList>
            <person name="Rangel W.M."/>
            <person name="Thijs S."/>
            <person name="Longatti S.M."/>
            <person name="Moreira F.M."/>
            <person name="Weyens N."/>
            <person name="Vangronsveld J."/>
            <person name="Van Hamme J.D."/>
            <person name="Bottos E.M."/>
            <person name="Rineau F."/>
        </authorList>
    </citation>
    <scope>NUCLEOTIDE SEQUENCE [LARGE SCALE GENOMIC DNA]</scope>
    <source>
        <strain evidence="2 3">UFLA 01-765</strain>
    </source>
</reference>
<name>A0A117N2P8_RHILI</name>
<dbReference type="Proteomes" id="UP000053176">
    <property type="component" value="Unassembled WGS sequence"/>
</dbReference>
<keyword evidence="1" id="KW-0472">Membrane</keyword>
<gene>
    <name evidence="2" type="ORF">AU467_04870</name>
</gene>
<keyword evidence="1" id="KW-1133">Transmembrane helix</keyword>
<proteinExistence type="predicted"/>
<dbReference type="AlphaFoldDB" id="A0A117N2P8"/>
<dbReference type="OrthoDB" id="7169664at2"/>
<dbReference type="Pfam" id="PF09898">
    <property type="entry name" value="DUF2125"/>
    <property type="match status" value="1"/>
</dbReference>
<feature type="transmembrane region" description="Helical" evidence="1">
    <location>
        <begin position="15"/>
        <end position="36"/>
    </location>
</feature>
<evidence type="ECO:0000313" key="3">
    <source>
        <dbReference type="Proteomes" id="UP000053176"/>
    </source>
</evidence>
<dbReference type="InterPro" id="IPR018666">
    <property type="entry name" value="DUF2125"/>
</dbReference>
<organism evidence="2 3">
    <name type="scientific">Rhizobium loti</name>
    <name type="common">Mesorhizobium loti</name>
    <dbReference type="NCBI Taxonomy" id="381"/>
    <lineage>
        <taxon>Bacteria</taxon>
        <taxon>Pseudomonadati</taxon>
        <taxon>Pseudomonadota</taxon>
        <taxon>Alphaproteobacteria</taxon>
        <taxon>Hyphomicrobiales</taxon>
        <taxon>Phyllobacteriaceae</taxon>
        <taxon>Mesorhizobium</taxon>
    </lineage>
</organism>
<evidence type="ECO:0000256" key="1">
    <source>
        <dbReference type="SAM" id="Phobius"/>
    </source>
</evidence>
<evidence type="ECO:0000313" key="2">
    <source>
        <dbReference type="EMBL" id="KUM25280.1"/>
    </source>
</evidence>
<comment type="caution">
    <text evidence="2">The sequence shown here is derived from an EMBL/GenBank/DDBJ whole genome shotgun (WGS) entry which is preliminary data.</text>
</comment>
<dbReference type="EMBL" id="LPWA01000120">
    <property type="protein sequence ID" value="KUM25280.1"/>
    <property type="molecule type" value="Genomic_DNA"/>
</dbReference>
<keyword evidence="1" id="KW-0812">Transmembrane</keyword>
<protein>
    <recommendedName>
        <fullName evidence="4">DUF2125 domain-containing protein</fullName>
    </recommendedName>
</protein>
<evidence type="ECO:0008006" key="4">
    <source>
        <dbReference type="Google" id="ProtNLM"/>
    </source>
</evidence>